<dbReference type="OrthoDB" id="423313at2759"/>
<keyword evidence="2" id="KW-0294">Fucose metabolism</keyword>
<name>D8Q5T7_SCHCM</name>
<keyword evidence="1" id="KW-0808">Transferase</keyword>
<dbReference type="KEGG" id="scm:SCHCO_02502164"/>
<sequence>MLLAMGPVLGRMGASVLLLLSGASLLCWTLVRVESVSTSMLAFVPSSIPKAFSMATYGDSDTPWGVQSVLSGNASSLLRDNLRPDELYVTQWGMGLGMTNQFLGMLNLIYIGLLTTRVPVVAPFLANKHIAGDELLPFREVFDLTHLRAQLRVPVIEWRDIKPSNDTREEMHCWALHNAMPAAVTASLGVNASYSELPKSAMGKSHHLLVGLADVLYPSRLATQQRQSMPGAYVKNPPDKHIACFDYLYFASSSGEHLDWDEGLSWPAWRMVGQYLRFAPKVVDMAQEHLRVAMGLPAFAEIPPFISVHMRRGDFGQWCHGVPENECFPAMPAYVRRVQEVKDELANRGVHVEHVVVQSNEREPEFWQDLKALGYSFAEYTTEEQEGWWAIVLDACIQSMASAFVGTAHSTVSLISERRVQEWSGGPTRMVRWGKIGADDH</sequence>
<dbReference type="eggNOG" id="ENOG502SM7G">
    <property type="taxonomic scope" value="Eukaryota"/>
</dbReference>
<organism evidence="5">
    <name type="scientific">Schizophyllum commune (strain H4-8 / FGSC 9210)</name>
    <name type="common">Split gill fungus</name>
    <dbReference type="NCBI Taxonomy" id="578458"/>
    <lineage>
        <taxon>Eukaryota</taxon>
        <taxon>Fungi</taxon>
        <taxon>Dikarya</taxon>
        <taxon>Basidiomycota</taxon>
        <taxon>Agaricomycotina</taxon>
        <taxon>Agaricomycetes</taxon>
        <taxon>Agaricomycetidae</taxon>
        <taxon>Agaricales</taxon>
        <taxon>Schizophyllaceae</taxon>
        <taxon>Schizophyllum</taxon>
    </lineage>
</organism>
<proteinExistence type="predicted"/>
<dbReference type="VEuPathDB" id="FungiDB:SCHCODRAFT_02502164"/>
<keyword evidence="5" id="KW-1185">Reference proteome</keyword>
<protein>
    <submittedName>
        <fullName evidence="4">Expressed protein</fullName>
    </submittedName>
</protein>
<dbReference type="Proteomes" id="UP000007431">
    <property type="component" value="Unassembled WGS sequence"/>
</dbReference>
<dbReference type="EMBL" id="GL377306">
    <property type="protein sequence ID" value="EFI97025.1"/>
    <property type="molecule type" value="Genomic_DNA"/>
</dbReference>
<dbReference type="AlphaFoldDB" id="D8Q5T7"/>
<dbReference type="CDD" id="cd11296">
    <property type="entry name" value="O-FucT_like"/>
    <property type="match status" value="1"/>
</dbReference>
<dbReference type="RefSeq" id="XP_003031928.1">
    <property type="nucleotide sequence ID" value="XM_003031882.1"/>
</dbReference>
<reference evidence="4 5" key="1">
    <citation type="journal article" date="2010" name="Nat. Biotechnol.">
        <title>Genome sequence of the model mushroom Schizophyllum commune.</title>
        <authorList>
            <person name="Ohm R.A."/>
            <person name="de Jong J.F."/>
            <person name="Lugones L.G."/>
            <person name="Aerts A."/>
            <person name="Kothe E."/>
            <person name="Stajich J.E."/>
            <person name="de Vries R.P."/>
            <person name="Record E."/>
            <person name="Levasseur A."/>
            <person name="Baker S.E."/>
            <person name="Bartholomew K.A."/>
            <person name="Coutinho P.M."/>
            <person name="Erdmann S."/>
            <person name="Fowler T.J."/>
            <person name="Gathman A.C."/>
            <person name="Lombard V."/>
            <person name="Henrissat B."/>
            <person name="Knabe N."/>
            <person name="Kuees U."/>
            <person name="Lilly W.W."/>
            <person name="Lindquist E."/>
            <person name="Lucas S."/>
            <person name="Magnuson J.K."/>
            <person name="Piumi F."/>
            <person name="Raudaskoski M."/>
            <person name="Salamov A."/>
            <person name="Schmutz J."/>
            <person name="Schwarze F.W.M.R."/>
            <person name="vanKuyk P.A."/>
            <person name="Horton J.S."/>
            <person name="Grigoriev I.V."/>
            <person name="Woesten H.A.B."/>
        </authorList>
    </citation>
    <scope>NUCLEOTIDE SEQUENCE [LARGE SCALE GENOMIC DNA]</scope>
    <source>
        <strain evidence="5">H4-8 / FGSC 9210</strain>
    </source>
</reference>
<dbReference type="Pfam" id="PF10250">
    <property type="entry name" value="O-FucT"/>
    <property type="match status" value="1"/>
</dbReference>
<gene>
    <name evidence="4" type="ORF">SCHCODRAFT_257284</name>
</gene>
<dbReference type="GeneID" id="9596455"/>
<dbReference type="Gene3D" id="3.40.50.11350">
    <property type="match status" value="1"/>
</dbReference>
<dbReference type="HOGENOM" id="CLU_032339_0_0_1"/>
<evidence type="ECO:0000256" key="1">
    <source>
        <dbReference type="ARBA" id="ARBA00022679"/>
    </source>
</evidence>
<dbReference type="InterPro" id="IPR019378">
    <property type="entry name" value="GDP-Fuc_O-FucTrfase"/>
</dbReference>
<dbReference type="GO" id="GO:0016740">
    <property type="term" value="F:transferase activity"/>
    <property type="evidence" value="ECO:0007669"/>
    <property type="project" value="UniProtKB-KW"/>
</dbReference>
<evidence type="ECO:0000313" key="4">
    <source>
        <dbReference type="EMBL" id="EFI97025.1"/>
    </source>
</evidence>
<dbReference type="OMA" id="HEQEGTI"/>
<evidence type="ECO:0000313" key="5">
    <source>
        <dbReference type="Proteomes" id="UP000007431"/>
    </source>
</evidence>
<dbReference type="GO" id="GO:0006004">
    <property type="term" value="P:fucose metabolic process"/>
    <property type="evidence" value="ECO:0007669"/>
    <property type="project" value="UniProtKB-KW"/>
</dbReference>
<accession>D8Q5T7</accession>
<keyword evidence="3" id="KW-0119">Carbohydrate metabolism</keyword>
<evidence type="ECO:0000256" key="3">
    <source>
        <dbReference type="ARBA" id="ARBA00023277"/>
    </source>
</evidence>
<dbReference type="STRING" id="578458.D8Q5T7"/>
<evidence type="ECO:0000256" key="2">
    <source>
        <dbReference type="ARBA" id="ARBA00023253"/>
    </source>
</evidence>
<dbReference type="InParanoid" id="D8Q5T7"/>